<reference evidence="1 2" key="1">
    <citation type="submission" date="2020-03" db="EMBL/GenBank/DDBJ databases">
        <title>Draft genome sequence of environmentally isolated cultures.</title>
        <authorList>
            <person name="Wilson H.S."/>
            <person name="De Leon M.E."/>
        </authorList>
    </citation>
    <scope>NUCLEOTIDE SEQUENCE [LARGE SCALE GENOMIC DNA]</scope>
    <source>
        <strain evidence="1 2">HSC-31F16</strain>
    </source>
</reference>
<dbReference type="EMBL" id="JAAOMA010000059">
    <property type="protein sequence ID" value="NHR08392.1"/>
    <property type="molecule type" value="Genomic_DNA"/>
</dbReference>
<sequence>MKSKLAELLVTQYGKPAEKQRKTVVSEETLARPFGPHKAAFYGLLVPVTNPRR</sequence>
<keyword evidence="2" id="KW-1185">Reference proteome</keyword>
<accession>A0ABX0L993</accession>
<protein>
    <recommendedName>
        <fullName evidence="3">Transposase</fullName>
    </recommendedName>
</protein>
<evidence type="ECO:0008006" key="3">
    <source>
        <dbReference type="Google" id="ProtNLM"/>
    </source>
</evidence>
<gene>
    <name evidence="1" type="ORF">HA052_24680</name>
</gene>
<evidence type="ECO:0000313" key="2">
    <source>
        <dbReference type="Proteomes" id="UP001515641"/>
    </source>
</evidence>
<comment type="caution">
    <text evidence="1">The sequence shown here is derived from an EMBL/GenBank/DDBJ whole genome shotgun (WGS) entry which is preliminary data.</text>
</comment>
<dbReference type="RefSeq" id="WP_166454053.1">
    <property type="nucleotide sequence ID" value="NZ_JAAOMA010000059.1"/>
</dbReference>
<name>A0ABX0L993_9NEIS</name>
<evidence type="ECO:0000313" key="1">
    <source>
        <dbReference type="EMBL" id="NHR08392.1"/>
    </source>
</evidence>
<proteinExistence type="predicted"/>
<organism evidence="1 2">
    <name type="scientific">Chromobacterium fluminis</name>
    <dbReference type="NCBI Taxonomy" id="3044269"/>
    <lineage>
        <taxon>Bacteria</taxon>
        <taxon>Pseudomonadati</taxon>
        <taxon>Pseudomonadota</taxon>
        <taxon>Betaproteobacteria</taxon>
        <taxon>Neisseriales</taxon>
        <taxon>Chromobacteriaceae</taxon>
        <taxon>Chromobacterium</taxon>
    </lineage>
</organism>
<dbReference type="Proteomes" id="UP001515641">
    <property type="component" value="Unassembled WGS sequence"/>
</dbReference>